<sequence length="79" mass="8696">MNFVLGHNADRVRDAGNHKAKLSALLTYIDDLREMLAKLPASDPLALDPLKLLVGEIDRLLAHRKSEVLKPSEGTKVPV</sequence>
<proteinExistence type="predicted"/>
<reference evidence="1 2" key="1">
    <citation type="submission" date="2018-09" db="EMBL/GenBank/DDBJ databases">
        <title>Sphingomonas peninsula sp. nov., isolated from fildes peninsula, Antarctic soil.</title>
        <authorList>
            <person name="Yingchao G."/>
        </authorList>
    </citation>
    <scope>NUCLEOTIDE SEQUENCE [LARGE SCALE GENOMIC DNA]</scope>
    <source>
        <strain evidence="1 2">YZ-8</strain>
    </source>
</reference>
<keyword evidence="2" id="KW-1185">Reference proteome</keyword>
<dbReference type="AlphaFoldDB" id="A0A494TBV1"/>
<organism evidence="1 2">
    <name type="scientific">Sphingomonas paeninsulae</name>
    <dbReference type="NCBI Taxonomy" id="2319844"/>
    <lineage>
        <taxon>Bacteria</taxon>
        <taxon>Pseudomonadati</taxon>
        <taxon>Pseudomonadota</taxon>
        <taxon>Alphaproteobacteria</taxon>
        <taxon>Sphingomonadales</taxon>
        <taxon>Sphingomonadaceae</taxon>
        <taxon>Sphingomonas</taxon>
    </lineage>
</organism>
<evidence type="ECO:0000313" key="2">
    <source>
        <dbReference type="Proteomes" id="UP000276254"/>
    </source>
</evidence>
<dbReference type="KEGG" id="spha:D3Y57_14240"/>
<name>A0A494TBV1_SPHPE</name>
<dbReference type="EMBL" id="CP032829">
    <property type="protein sequence ID" value="AYJ86887.1"/>
    <property type="molecule type" value="Genomic_DNA"/>
</dbReference>
<protein>
    <submittedName>
        <fullName evidence="1">Uncharacterized protein</fullName>
    </submittedName>
</protein>
<dbReference type="Proteomes" id="UP000276254">
    <property type="component" value="Chromosome"/>
</dbReference>
<accession>A0A494TBV1</accession>
<gene>
    <name evidence="1" type="ORF">D3Y57_14240</name>
</gene>
<evidence type="ECO:0000313" key="1">
    <source>
        <dbReference type="EMBL" id="AYJ86887.1"/>
    </source>
</evidence>